<proteinExistence type="predicted"/>
<reference evidence="3" key="1">
    <citation type="submission" date="2016-10" db="EMBL/GenBank/DDBJ databases">
        <authorList>
            <person name="Varghese N."/>
            <person name="Submissions S."/>
        </authorList>
    </citation>
    <scope>NUCLEOTIDE SEQUENCE [LARGE SCALE GENOMIC DNA]</scope>
    <source>
        <strain evidence="3">DSM 23317</strain>
    </source>
</reference>
<dbReference type="InterPro" id="IPR002035">
    <property type="entry name" value="VWF_A"/>
</dbReference>
<evidence type="ECO:0000259" key="1">
    <source>
        <dbReference type="PROSITE" id="PS50234"/>
    </source>
</evidence>
<dbReference type="EMBL" id="FNEM01000003">
    <property type="protein sequence ID" value="SDI79320.1"/>
    <property type="molecule type" value="Genomic_DNA"/>
</dbReference>
<protein>
    <submittedName>
        <fullName evidence="2">Tight adherence protein G</fullName>
    </submittedName>
</protein>
<evidence type="ECO:0000313" key="2">
    <source>
        <dbReference type="EMBL" id="SDI79320.1"/>
    </source>
</evidence>
<feature type="domain" description="VWFA" evidence="1">
    <location>
        <begin position="140"/>
        <end position="328"/>
    </location>
</feature>
<organism evidence="2 3">
    <name type="scientific">Ferrimonas sediminum</name>
    <dbReference type="NCBI Taxonomy" id="718193"/>
    <lineage>
        <taxon>Bacteria</taxon>
        <taxon>Pseudomonadati</taxon>
        <taxon>Pseudomonadota</taxon>
        <taxon>Gammaproteobacteria</taxon>
        <taxon>Alteromonadales</taxon>
        <taxon>Ferrimonadaceae</taxon>
        <taxon>Ferrimonas</taxon>
    </lineage>
</organism>
<dbReference type="Proteomes" id="UP000199527">
    <property type="component" value="Unassembled WGS sequence"/>
</dbReference>
<evidence type="ECO:0000313" key="3">
    <source>
        <dbReference type="Proteomes" id="UP000199527"/>
    </source>
</evidence>
<dbReference type="SUPFAM" id="SSF53300">
    <property type="entry name" value="vWA-like"/>
    <property type="match status" value="1"/>
</dbReference>
<sequence>MIVFVGMLPVMMMLFAFAMHLAQQMLAHARLLEAAEVASLAVAAQHEATQSQSEQLAQQVVDFYIKDNVGALTVTVGQDACTYASGCMQDAGELAPSMQTDVQVHSRYDSWLSFDAIGIKEQFELKGGSLSKRYLPKPVDVYLIVDFSYSMSWAWTDGQTKYAIVKDTLSRVVDQLKLYNKYNQEKSRIALIGFNRFSVRKVGGTRTLYNMDIYDNINETVAHMFEDKPAASNYYQSYSYYYPKNFHDIPLTEDYDHFLAELDTMTANARNAGTYSWQGMLRAAVVSDEATNLNPDQVFIVLSDGHDNTKTYNGVKTNRYLKMLVGAGLCQQLFDNMRGKTGRHGEAISVKAGVIGVDFLLDKESNGFYDCVGERNIYHASQGPDVYKYILQMLNEETGRLE</sequence>
<dbReference type="InterPro" id="IPR036465">
    <property type="entry name" value="vWFA_dom_sf"/>
</dbReference>
<accession>A0A1G8NIJ1</accession>
<name>A0A1G8NIJ1_9GAMM</name>
<gene>
    <name evidence="2" type="ORF">SAMN04488540_103122</name>
</gene>
<keyword evidence="3" id="KW-1185">Reference proteome</keyword>
<dbReference type="PROSITE" id="PS50234">
    <property type="entry name" value="VWFA"/>
    <property type="match status" value="1"/>
</dbReference>
<dbReference type="AlphaFoldDB" id="A0A1G8NIJ1"/>
<dbReference type="Gene3D" id="3.40.50.410">
    <property type="entry name" value="von Willebrand factor, type A domain"/>
    <property type="match status" value="1"/>
</dbReference>